<gene>
    <name evidence="4" type="ORF">ET989_05650</name>
</gene>
<evidence type="ECO:0000256" key="2">
    <source>
        <dbReference type="ARBA" id="ARBA00023002"/>
    </source>
</evidence>
<dbReference type="InterPro" id="IPR013149">
    <property type="entry name" value="ADH-like_C"/>
</dbReference>
<dbReference type="InterPro" id="IPR020843">
    <property type="entry name" value="ER"/>
</dbReference>
<protein>
    <submittedName>
        <fullName evidence="4">NAD(P)H-quinone oxidoreductase</fullName>
    </submittedName>
</protein>
<dbReference type="InterPro" id="IPR036291">
    <property type="entry name" value="NAD(P)-bd_dom_sf"/>
</dbReference>
<dbReference type="Pfam" id="PF08240">
    <property type="entry name" value="ADH_N"/>
    <property type="match status" value="1"/>
</dbReference>
<keyword evidence="2" id="KW-0560">Oxidoreductase</keyword>
<sequence>MRAVVVTEPGGPEVLQIADVEDPTAGPGELLIRTVAAGVNRADILQRQGHYPPPKGTTDTIGLEVSGHVEVVGDDVEGWSVGDPCVALLAGGGYAELVAVPAGQVIAPPEGVDLVTAAGLVEVAATVVSNMDHVGLRPGETFLVHGGAGGIGSFAIQYAKGQGCRVATTAGSAEKLEVCRRLGADIALDYHDDWVTQLKEATDGKGVDVILDIMGAKYLDPNVKSLARRGRMVVIGLQGGVKGELNLGLLLNKGATVTATSLRYRPVNEKAAIVARVAAEVWPLISSGEIKVAHETRFSIDEVQQAHEQLTGGNNVGKIVLTF</sequence>
<dbReference type="Pfam" id="PF00107">
    <property type="entry name" value="ADH_zinc_N"/>
    <property type="match status" value="1"/>
</dbReference>
<dbReference type="OrthoDB" id="9780520at2"/>
<dbReference type="SUPFAM" id="SSF50129">
    <property type="entry name" value="GroES-like"/>
    <property type="match status" value="1"/>
</dbReference>
<dbReference type="InterPro" id="IPR014189">
    <property type="entry name" value="Quinone_OxRdtase_PIG3"/>
</dbReference>
<accession>A0A4Q9KEQ7</accession>
<dbReference type="GO" id="GO:0008270">
    <property type="term" value="F:zinc ion binding"/>
    <property type="evidence" value="ECO:0007669"/>
    <property type="project" value="InterPro"/>
</dbReference>
<dbReference type="Gene3D" id="3.40.50.720">
    <property type="entry name" value="NAD(P)-binding Rossmann-like Domain"/>
    <property type="match status" value="1"/>
</dbReference>
<dbReference type="Gene3D" id="3.90.180.10">
    <property type="entry name" value="Medium-chain alcohol dehydrogenases, catalytic domain"/>
    <property type="match status" value="1"/>
</dbReference>
<dbReference type="InterPro" id="IPR013154">
    <property type="entry name" value="ADH-like_N"/>
</dbReference>
<dbReference type="InterPro" id="IPR002364">
    <property type="entry name" value="Quin_OxRdtase/zeta-crystal_CS"/>
</dbReference>
<dbReference type="Proteomes" id="UP000292373">
    <property type="component" value="Unassembled WGS sequence"/>
</dbReference>
<dbReference type="SUPFAM" id="SSF51735">
    <property type="entry name" value="NAD(P)-binding Rossmann-fold domains"/>
    <property type="match status" value="1"/>
</dbReference>
<dbReference type="EMBL" id="SDMQ01000004">
    <property type="protein sequence ID" value="TBT85934.1"/>
    <property type="molecule type" value="Genomic_DNA"/>
</dbReference>
<comment type="caution">
    <text evidence="4">The sequence shown here is derived from an EMBL/GenBank/DDBJ whole genome shotgun (WGS) entry which is preliminary data.</text>
</comment>
<evidence type="ECO:0000313" key="5">
    <source>
        <dbReference type="Proteomes" id="UP000292373"/>
    </source>
</evidence>
<keyword evidence="1" id="KW-0521">NADP</keyword>
<evidence type="ECO:0000256" key="1">
    <source>
        <dbReference type="ARBA" id="ARBA00022857"/>
    </source>
</evidence>
<dbReference type="PANTHER" id="PTHR48106:SF8">
    <property type="entry name" value="OS02G0805600 PROTEIN"/>
    <property type="match status" value="1"/>
</dbReference>
<reference evidence="4 5" key="1">
    <citation type="submission" date="2019-01" db="EMBL/GenBank/DDBJ databases">
        <title>Lactibacter flavus gen. nov., sp. nov., a novel bacterium of the family Propionibacteriaceae isolated from raw milk and dairy products.</title>
        <authorList>
            <person name="Huptas C."/>
            <person name="Wenning M."/>
            <person name="Breitenwieser F."/>
            <person name="Doll E."/>
            <person name="Von Neubeck M."/>
            <person name="Busse H.-J."/>
            <person name="Scherer S."/>
        </authorList>
    </citation>
    <scope>NUCLEOTIDE SEQUENCE [LARGE SCALE GENOMIC DNA]</scope>
    <source>
        <strain evidence="4 5">KCTC 33808</strain>
    </source>
</reference>
<proteinExistence type="predicted"/>
<dbReference type="PANTHER" id="PTHR48106">
    <property type="entry name" value="QUINONE OXIDOREDUCTASE PIG3-RELATED"/>
    <property type="match status" value="1"/>
</dbReference>
<dbReference type="AlphaFoldDB" id="A0A4Q9KEQ7"/>
<dbReference type="NCBIfam" id="TIGR02824">
    <property type="entry name" value="quinone_pig3"/>
    <property type="match status" value="1"/>
</dbReference>
<dbReference type="CDD" id="cd05276">
    <property type="entry name" value="p53_inducible_oxidoreductase"/>
    <property type="match status" value="1"/>
</dbReference>
<evidence type="ECO:0000313" key="4">
    <source>
        <dbReference type="EMBL" id="TBT85934.1"/>
    </source>
</evidence>
<dbReference type="GO" id="GO:0070402">
    <property type="term" value="F:NADPH binding"/>
    <property type="evidence" value="ECO:0007669"/>
    <property type="project" value="TreeGrafter"/>
</dbReference>
<evidence type="ECO:0000259" key="3">
    <source>
        <dbReference type="SMART" id="SM00829"/>
    </source>
</evidence>
<dbReference type="SMART" id="SM00829">
    <property type="entry name" value="PKS_ER"/>
    <property type="match status" value="1"/>
</dbReference>
<keyword evidence="5" id="KW-1185">Reference proteome</keyword>
<dbReference type="InterPro" id="IPR011032">
    <property type="entry name" value="GroES-like_sf"/>
</dbReference>
<feature type="domain" description="Enoyl reductase (ER)" evidence="3">
    <location>
        <begin position="10"/>
        <end position="321"/>
    </location>
</feature>
<organism evidence="4 5">
    <name type="scientific">Propioniciclava sinopodophylli</name>
    <dbReference type="NCBI Taxonomy" id="1837344"/>
    <lineage>
        <taxon>Bacteria</taxon>
        <taxon>Bacillati</taxon>
        <taxon>Actinomycetota</taxon>
        <taxon>Actinomycetes</taxon>
        <taxon>Propionibacteriales</taxon>
        <taxon>Propionibacteriaceae</taxon>
        <taxon>Propioniciclava</taxon>
    </lineage>
</organism>
<dbReference type="PROSITE" id="PS01162">
    <property type="entry name" value="QOR_ZETA_CRYSTAL"/>
    <property type="match status" value="1"/>
</dbReference>
<name>A0A4Q9KEQ7_9ACTN</name>
<dbReference type="RefSeq" id="WP_131167583.1">
    <property type="nucleotide sequence ID" value="NZ_SDMQ01000004.1"/>
</dbReference>
<dbReference type="GO" id="GO:0016651">
    <property type="term" value="F:oxidoreductase activity, acting on NAD(P)H"/>
    <property type="evidence" value="ECO:0007669"/>
    <property type="project" value="TreeGrafter"/>
</dbReference>